<dbReference type="RefSeq" id="WP_090536107.1">
    <property type="nucleotide sequence ID" value="NZ_FNRQ01000007.1"/>
</dbReference>
<evidence type="ECO:0000313" key="4">
    <source>
        <dbReference type="Proteomes" id="UP000198638"/>
    </source>
</evidence>
<dbReference type="PANTHER" id="PTHR14239">
    <property type="entry name" value="DUDULIN-RELATED"/>
    <property type="match status" value="1"/>
</dbReference>
<dbReference type="InterPro" id="IPR036291">
    <property type="entry name" value="NAD(P)-bd_dom_sf"/>
</dbReference>
<dbReference type="Gene3D" id="3.40.50.720">
    <property type="entry name" value="NAD(P)-binding Rossmann-like Domain"/>
    <property type="match status" value="1"/>
</dbReference>
<proteinExistence type="predicted"/>
<dbReference type="OrthoDB" id="5499754at2"/>
<reference evidence="4" key="1">
    <citation type="submission" date="2016-10" db="EMBL/GenBank/DDBJ databases">
        <authorList>
            <person name="Varghese N."/>
            <person name="Submissions S."/>
        </authorList>
    </citation>
    <scope>NUCLEOTIDE SEQUENCE [LARGE SCALE GENOMIC DNA]</scope>
    <source>
        <strain evidence="4">LMG 24000</strain>
    </source>
</reference>
<organism evidence="3 4">
    <name type="scientific">Paraburkholderia sartisoli</name>
    <dbReference type="NCBI Taxonomy" id="83784"/>
    <lineage>
        <taxon>Bacteria</taxon>
        <taxon>Pseudomonadati</taxon>
        <taxon>Pseudomonadota</taxon>
        <taxon>Betaproteobacteria</taxon>
        <taxon>Burkholderiales</taxon>
        <taxon>Burkholderiaceae</taxon>
        <taxon>Paraburkholderia</taxon>
    </lineage>
</organism>
<protein>
    <recommendedName>
        <fullName evidence="2">Pyrroline-5-carboxylate reductase catalytic N-terminal domain-containing protein</fullName>
    </recommendedName>
</protein>
<evidence type="ECO:0000259" key="2">
    <source>
        <dbReference type="Pfam" id="PF03807"/>
    </source>
</evidence>
<gene>
    <name evidence="3" type="ORF">SAMN05192564_107267</name>
</gene>
<dbReference type="InterPro" id="IPR051267">
    <property type="entry name" value="STEAP_metalloreductase"/>
</dbReference>
<dbReference type="SUPFAM" id="SSF51735">
    <property type="entry name" value="NAD(P)-binding Rossmann-fold domains"/>
    <property type="match status" value="1"/>
</dbReference>
<dbReference type="Pfam" id="PF03807">
    <property type="entry name" value="F420_oxidored"/>
    <property type="match status" value="1"/>
</dbReference>
<feature type="domain" description="Pyrroline-5-carboxylate reductase catalytic N-terminal" evidence="2">
    <location>
        <begin position="2"/>
        <end position="91"/>
    </location>
</feature>
<evidence type="ECO:0000313" key="3">
    <source>
        <dbReference type="EMBL" id="SEB17150.1"/>
    </source>
</evidence>
<dbReference type="STRING" id="83784.SAMN05192564_107267"/>
<keyword evidence="4" id="KW-1185">Reference proteome</keyword>
<dbReference type="EMBL" id="FNRQ01000007">
    <property type="protein sequence ID" value="SEB17150.1"/>
    <property type="molecule type" value="Genomic_DNA"/>
</dbReference>
<sequence length="206" mass="21362">MKIGFIGAGPVAQTIARHALVAGHHVVLSNSRGPESLAALVAELGSGAAAGTAKEAAEQDLVVLAVKWWNVQAALFSVGDWTGRILVDTTNRVASAQPLAPGDITGRTSSEIVADLAPGAKVVKAFNTVPMSWIPDFSPSKRKTAFFVSGDDAGAKKAVSDLIEEIGFYSLDLGSLAEGGRLQQLGGPLVGVNLTFSERFVLPVID</sequence>
<accession>A0A1H4H6V8</accession>
<dbReference type="InterPro" id="IPR028939">
    <property type="entry name" value="P5C_Rdtase_cat_N"/>
</dbReference>
<keyword evidence="1" id="KW-0560">Oxidoreductase</keyword>
<evidence type="ECO:0000256" key="1">
    <source>
        <dbReference type="ARBA" id="ARBA00023002"/>
    </source>
</evidence>
<dbReference type="Proteomes" id="UP000198638">
    <property type="component" value="Unassembled WGS sequence"/>
</dbReference>
<dbReference type="PANTHER" id="PTHR14239:SF10">
    <property type="entry name" value="REDUCTASE"/>
    <property type="match status" value="1"/>
</dbReference>
<dbReference type="AlphaFoldDB" id="A0A1H4H6V8"/>
<name>A0A1H4H6V8_9BURK</name>
<dbReference type="GO" id="GO:0016491">
    <property type="term" value="F:oxidoreductase activity"/>
    <property type="evidence" value="ECO:0007669"/>
    <property type="project" value="UniProtKB-KW"/>
</dbReference>